<name>A0A7R9ENQ1_9NEOP</name>
<gene>
    <name evidence="1" type="ORF">TBIB3V08_LOCUS812</name>
</gene>
<dbReference type="EMBL" id="OD564411">
    <property type="protein sequence ID" value="CAD7438217.1"/>
    <property type="molecule type" value="Genomic_DNA"/>
</dbReference>
<proteinExistence type="predicted"/>
<dbReference type="AlphaFoldDB" id="A0A7R9ENQ1"/>
<sequence length="87" mass="9852">MGGDWTTLQWSAQDFLVERENGKPFQKNYPQYTQPGLNHDLPIVDSLSLYGIQILGEVDQKRGLEGTWKKEIESPSNTLVAVEDSSR</sequence>
<organism evidence="1">
    <name type="scientific">Timema bartmani</name>
    <dbReference type="NCBI Taxonomy" id="61472"/>
    <lineage>
        <taxon>Eukaryota</taxon>
        <taxon>Metazoa</taxon>
        <taxon>Ecdysozoa</taxon>
        <taxon>Arthropoda</taxon>
        <taxon>Hexapoda</taxon>
        <taxon>Insecta</taxon>
        <taxon>Pterygota</taxon>
        <taxon>Neoptera</taxon>
        <taxon>Polyneoptera</taxon>
        <taxon>Phasmatodea</taxon>
        <taxon>Timematodea</taxon>
        <taxon>Timematoidea</taxon>
        <taxon>Timematidae</taxon>
        <taxon>Timema</taxon>
    </lineage>
</organism>
<reference evidence="1" key="1">
    <citation type="submission" date="2020-11" db="EMBL/GenBank/DDBJ databases">
        <authorList>
            <person name="Tran Van P."/>
        </authorList>
    </citation>
    <scope>NUCLEOTIDE SEQUENCE</scope>
</reference>
<accession>A0A7R9ENQ1</accession>
<evidence type="ECO:0000313" key="1">
    <source>
        <dbReference type="EMBL" id="CAD7438217.1"/>
    </source>
</evidence>
<protein>
    <submittedName>
        <fullName evidence="1">Uncharacterized protein</fullName>
    </submittedName>
</protein>